<feature type="non-terminal residue" evidence="2">
    <location>
        <position position="58"/>
    </location>
</feature>
<proteinExistence type="predicted"/>
<gene>
    <name evidence="2" type="ORF">PCOR1329_LOCUS3658</name>
</gene>
<accession>A0ABN9PKG1</accession>
<feature type="compositionally biased region" description="Basic residues" evidence="1">
    <location>
        <begin position="25"/>
        <end position="35"/>
    </location>
</feature>
<name>A0ABN9PKG1_9DINO</name>
<dbReference type="Proteomes" id="UP001189429">
    <property type="component" value="Unassembled WGS sequence"/>
</dbReference>
<sequence>GRRGRQRATSCHCPAAKAPAPSGRTTRRTSPRRRSGQPPGRSARSRTCSGRTSRRRAR</sequence>
<evidence type="ECO:0000256" key="1">
    <source>
        <dbReference type="SAM" id="MobiDB-lite"/>
    </source>
</evidence>
<feature type="region of interest" description="Disordered" evidence="1">
    <location>
        <begin position="1"/>
        <end position="58"/>
    </location>
</feature>
<evidence type="ECO:0000313" key="3">
    <source>
        <dbReference type="Proteomes" id="UP001189429"/>
    </source>
</evidence>
<feature type="compositionally biased region" description="Low complexity" evidence="1">
    <location>
        <begin position="36"/>
        <end position="51"/>
    </location>
</feature>
<organism evidence="2 3">
    <name type="scientific">Prorocentrum cordatum</name>
    <dbReference type="NCBI Taxonomy" id="2364126"/>
    <lineage>
        <taxon>Eukaryota</taxon>
        <taxon>Sar</taxon>
        <taxon>Alveolata</taxon>
        <taxon>Dinophyceae</taxon>
        <taxon>Prorocentrales</taxon>
        <taxon>Prorocentraceae</taxon>
        <taxon>Prorocentrum</taxon>
    </lineage>
</organism>
<feature type="non-terminal residue" evidence="2">
    <location>
        <position position="1"/>
    </location>
</feature>
<keyword evidence="3" id="KW-1185">Reference proteome</keyword>
<evidence type="ECO:0000313" key="2">
    <source>
        <dbReference type="EMBL" id="CAK0793324.1"/>
    </source>
</evidence>
<comment type="caution">
    <text evidence="2">The sequence shown here is derived from an EMBL/GenBank/DDBJ whole genome shotgun (WGS) entry which is preliminary data.</text>
</comment>
<dbReference type="EMBL" id="CAUYUJ010000938">
    <property type="protein sequence ID" value="CAK0793324.1"/>
    <property type="molecule type" value="Genomic_DNA"/>
</dbReference>
<reference evidence="2" key="1">
    <citation type="submission" date="2023-10" db="EMBL/GenBank/DDBJ databases">
        <authorList>
            <person name="Chen Y."/>
            <person name="Shah S."/>
            <person name="Dougan E. K."/>
            <person name="Thang M."/>
            <person name="Chan C."/>
        </authorList>
    </citation>
    <scope>NUCLEOTIDE SEQUENCE [LARGE SCALE GENOMIC DNA]</scope>
</reference>
<protein>
    <submittedName>
        <fullName evidence="2">Uncharacterized protein</fullName>
    </submittedName>
</protein>